<keyword evidence="4" id="KW-1185">Reference proteome</keyword>
<evidence type="ECO:0000313" key="4">
    <source>
        <dbReference type="Proteomes" id="UP000292082"/>
    </source>
</evidence>
<protein>
    <submittedName>
        <fullName evidence="3">Uncharacterized protein</fullName>
    </submittedName>
</protein>
<feature type="compositionally biased region" description="Low complexity" evidence="1">
    <location>
        <begin position="411"/>
        <end position="431"/>
    </location>
</feature>
<dbReference type="EMBL" id="ML145106">
    <property type="protein sequence ID" value="TBU60219.1"/>
    <property type="molecule type" value="Genomic_DNA"/>
</dbReference>
<keyword evidence="2" id="KW-0472">Membrane</keyword>
<keyword evidence="2" id="KW-1133">Transmembrane helix</keyword>
<feature type="transmembrane region" description="Helical" evidence="2">
    <location>
        <begin position="336"/>
        <end position="358"/>
    </location>
</feature>
<organism evidence="3 4">
    <name type="scientific">Dichomitus squalens</name>
    <dbReference type="NCBI Taxonomy" id="114155"/>
    <lineage>
        <taxon>Eukaryota</taxon>
        <taxon>Fungi</taxon>
        <taxon>Dikarya</taxon>
        <taxon>Basidiomycota</taxon>
        <taxon>Agaricomycotina</taxon>
        <taxon>Agaricomycetes</taxon>
        <taxon>Polyporales</taxon>
        <taxon>Polyporaceae</taxon>
        <taxon>Dichomitus</taxon>
    </lineage>
</organism>
<gene>
    <name evidence="3" type="ORF">BD310DRAFT_947405</name>
</gene>
<feature type="compositionally biased region" description="Low complexity" evidence="1">
    <location>
        <begin position="149"/>
        <end position="217"/>
    </location>
</feature>
<evidence type="ECO:0000256" key="2">
    <source>
        <dbReference type="SAM" id="Phobius"/>
    </source>
</evidence>
<accession>A0A4Q9NVC2</accession>
<feature type="region of interest" description="Disordered" evidence="1">
    <location>
        <begin position="149"/>
        <end position="234"/>
    </location>
</feature>
<feature type="region of interest" description="Disordered" evidence="1">
    <location>
        <begin position="394"/>
        <end position="431"/>
    </location>
</feature>
<keyword evidence="2" id="KW-0812">Transmembrane</keyword>
<dbReference type="AlphaFoldDB" id="A0A4Q9NVC2"/>
<proteinExistence type="predicted"/>
<evidence type="ECO:0000256" key="1">
    <source>
        <dbReference type="SAM" id="MobiDB-lite"/>
    </source>
</evidence>
<evidence type="ECO:0000313" key="3">
    <source>
        <dbReference type="EMBL" id="TBU60219.1"/>
    </source>
</evidence>
<dbReference type="Proteomes" id="UP000292082">
    <property type="component" value="Unassembled WGS sequence"/>
</dbReference>
<reference evidence="3 4" key="1">
    <citation type="submission" date="2019-01" db="EMBL/GenBank/DDBJ databases">
        <title>Draft genome sequences of three monokaryotic isolates of the white-rot basidiomycete fungus Dichomitus squalens.</title>
        <authorList>
            <consortium name="DOE Joint Genome Institute"/>
            <person name="Lopez S.C."/>
            <person name="Andreopoulos B."/>
            <person name="Pangilinan J."/>
            <person name="Lipzen A."/>
            <person name="Riley R."/>
            <person name="Ahrendt S."/>
            <person name="Ng V."/>
            <person name="Barry K."/>
            <person name="Daum C."/>
            <person name="Grigoriev I.V."/>
            <person name="Hilden K.S."/>
            <person name="Makela M.R."/>
            <person name="de Vries R.P."/>
        </authorList>
    </citation>
    <scope>NUCLEOTIDE SEQUENCE [LARGE SCALE GENOMIC DNA]</scope>
    <source>
        <strain evidence="3 4">CBS 464.89</strain>
    </source>
</reference>
<dbReference type="STRING" id="114155.A0A4Q9NVC2"/>
<name>A0A4Q9NVC2_9APHY</name>
<sequence length="431" mass="43260">MAPNAHKPRTAVHVVICLEASGTISTEIYRQFAQRELGRRRSLQPHQFPFKCGPVPLPRFLFLAPFLPRDSDAPPPPRFPRLVAGSVLTEDALLKRDRGPVAPALSAGTGGSIGAGGIGEDVALPDTIGRFKRAIFAPLRAATTTITTQTAASSTSTVTVTSSTTTTETANSTTSSATGSVSSTTQTASSSTPATSPSSIGTATSHATSGSSSTIPSSAPPSTEPTTGGGAGTVTTQTTAATVTIGGSETVPVVTSVITVISFTVTASPSLSSTSTAPAVPFPGSSGGSVTVVTHTSLSLPPTSSASDLPTNGAAALTHLSEPLHYASSRSLSTPLFVKMVMILTYATLFAVYLLTYAGVGAASVSRIADHGHIANTSAIASALPSDVTASAHAHLGPDPLAKHTSKHRSAATSASASATRAPHTSAAVVA</sequence>